<evidence type="ECO:0000256" key="7">
    <source>
        <dbReference type="ARBA" id="ARBA00022844"/>
    </source>
</evidence>
<dbReference type="GO" id="GO:0003677">
    <property type="term" value="F:DNA binding"/>
    <property type="evidence" value="ECO:0007669"/>
    <property type="project" value="UniProtKB-UniRule"/>
</dbReference>
<keyword evidence="8 15" id="KW-0426">Late protein</keyword>
<dbReference type="Proteomes" id="UP000129924">
    <property type="component" value="Segment"/>
</dbReference>
<dbReference type="Pfam" id="PF00513">
    <property type="entry name" value="Late_protein_L2"/>
    <property type="match status" value="1"/>
</dbReference>
<comment type="PTM">
    <text evidence="15">Highly phosphorylated.</text>
</comment>
<dbReference type="EMBL" id="JQ031032">
    <property type="protein sequence ID" value="AFS89110.1"/>
    <property type="molecule type" value="Genomic_DNA"/>
</dbReference>
<evidence type="ECO:0000313" key="16">
    <source>
        <dbReference type="EMBL" id="AFS89110.1"/>
    </source>
</evidence>
<keyword evidence="1 15" id="KW-1163">Viral penetration into host nucleus</keyword>
<keyword evidence="10" id="KW-1039">Host endosome</keyword>
<keyword evidence="9 15" id="KW-1177">Microtubular inwards viral transport</keyword>
<keyword evidence="3 15" id="KW-0167">Capsid protein</keyword>
<dbReference type="RefSeq" id="YP_007349394.1">
    <property type="nucleotide sequence ID" value="NC_020085.1"/>
</dbReference>
<gene>
    <name evidence="15" type="primary">L2</name>
</gene>
<comment type="function">
    <text evidence="15">Minor protein of the capsid that localizes along the inner surface of the virion, within the central cavities beneath the L1 pentamers. Plays a role in capsid stabilization through interaction with the major capsid protein L1. Once the virion enters the host cell, L2 escorts the genomic DNA into the nucleus by promoting escape from the endosomal compartments and traffic through the host Golgi network. Mechanistically, the C-terminus of L2 possesses a cell-penetrating peptide that protudes from the host endosome, interacts with host cytoplasmic retromer cargo and thereby mediates the capsid delivery to the host trans-Golgi network. Plays a role through its interaction with host dynein in the intracellular microtubule-dependent transport of viral capsid toward the nucleus. Mediates the viral genome import into the nucleus through binding to host importins. Once within the nucleus, L2 localizes viral genomes to host PML bodies in order to activate early gene expression for establishment of infection. Later on, promotes late gene expression by interacting with the viral E2 protein and by inhibiting its transcriptional activation functions. During virion assembly, encapsidates the genome by direct interaction with the viral DNA.</text>
</comment>
<evidence type="ECO:0000256" key="1">
    <source>
        <dbReference type="ARBA" id="ARBA00022524"/>
    </source>
</evidence>
<dbReference type="GO" id="GO:0019028">
    <property type="term" value="C:viral capsid"/>
    <property type="evidence" value="ECO:0007669"/>
    <property type="project" value="UniProtKB-UniRule"/>
</dbReference>
<keyword evidence="6" id="KW-1040">Host Golgi apparatus</keyword>
<evidence type="ECO:0000256" key="11">
    <source>
        <dbReference type="ARBA" id="ARBA00023120"/>
    </source>
</evidence>
<evidence type="ECO:0000256" key="13">
    <source>
        <dbReference type="ARBA" id="ARBA00023157"/>
    </source>
</evidence>
<evidence type="ECO:0000256" key="3">
    <source>
        <dbReference type="ARBA" id="ARBA00022561"/>
    </source>
</evidence>
<dbReference type="HAMAP" id="MF_04003">
    <property type="entry name" value="PPV_L2"/>
    <property type="match status" value="1"/>
</dbReference>
<dbReference type="GO" id="GO:0075732">
    <property type="term" value="P:viral penetration into host nucleus"/>
    <property type="evidence" value="ECO:0007669"/>
    <property type="project" value="UniProtKB-KW"/>
</dbReference>
<dbReference type="GO" id="GO:0005198">
    <property type="term" value="F:structural molecule activity"/>
    <property type="evidence" value="ECO:0007669"/>
    <property type="project" value="UniProtKB-UniRule"/>
</dbReference>
<dbReference type="OrthoDB" id="8047at10239"/>
<accession>K9M932</accession>
<dbReference type="GO" id="GO:0042025">
    <property type="term" value="C:host cell nucleus"/>
    <property type="evidence" value="ECO:0007669"/>
    <property type="project" value="UniProtKB-SubCell"/>
</dbReference>
<comment type="similarity">
    <text evidence="15">Belongs to the papillomaviridae L2 protein family.</text>
</comment>
<reference evidence="16 17" key="1">
    <citation type="journal article" date="2013" name="J. Gen. Virol.">
        <title>Four novel papillomavirus sequences support a broad diversity among equine papillomaviruses.</title>
        <authorList>
            <person name="Lange C."/>
            <person name="Vetsch E."/>
            <person name="Ackermann M."/>
            <person name="Favrot C."/>
            <person name="Tobler K."/>
        </authorList>
    </citation>
    <scope>NUCLEOTIDE SEQUENCE [LARGE SCALE GENOMIC DNA]</scope>
</reference>
<keyword evidence="4 15" id="KW-1048">Host nucleus</keyword>
<evidence type="ECO:0000256" key="2">
    <source>
        <dbReference type="ARBA" id="ARBA00022553"/>
    </source>
</evidence>
<comment type="subcellular location">
    <subcellularLocation>
        <location evidence="15">Virion</location>
    </subcellularLocation>
    <subcellularLocation>
        <location evidence="15">Host nucleus</location>
    </subcellularLocation>
</comment>
<protein>
    <recommendedName>
        <fullName evidence="15">Minor capsid protein L2</fullName>
    </recommendedName>
</protein>
<evidence type="ECO:0000256" key="14">
    <source>
        <dbReference type="ARBA" id="ARBA00023296"/>
    </source>
</evidence>
<evidence type="ECO:0000256" key="12">
    <source>
        <dbReference type="ARBA" id="ARBA00023125"/>
    </source>
</evidence>
<feature type="disulfide bond" evidence="15">
    <location>
        <begin position="22"/>
        <end position="28"/>
    </location>
</feature>
<evidence type="ECO:0000256" key="5">
    <source>
        <dbReference type="ARBA" id="ARBA00022581"/>
    </source>
</evidence>
<evidence type="ECO:0000256" key="6">
    <source>
        <dbReference type="ARBA" id="ARBA00022812"/>
    </source>
</evidence>
<sequence>MEAQPPLKRRKRASVENLYRSCKLGGDCPADVVPKVEGDTPADRILKWLSSFLFFGNLGISSTGRGVGGFRPLGGGAHAAEGGSVRVGTPISTVEVGSAVDSVGPLELAPIDGVTPTSPAVVSMGEGVGEAVDVFAEVTPPVGGATIGSEVNSAGVGEPAILDVSAEVVPKLRAAVTSTEFHNPAFQVEFRSVGTGETSGSEQAYWFGHAGGHAVGEAGESIELVDLNYRGPKTSTPSAEVVSEPRLWGRRFQQVRVQQPEFVTAPQTLVEFGFSNPAYDPEGSLLFTYNESAPSAAPSSPFQDIAYLGRPEITARAGRVGVSRYGRRATLHTRAGTILGGEVHFRYDFSSIEPETLELSDLTVQDSTSLAGLSSVDLGSEGMSINESWLGEDEQVSFHGVLAFSEGSEAEIAPYPRSVWVRLAGEGSSFSFWGGENLPGRAVFITSLPSPSATPPTSTDTAGFSMLDPSLLKRCRRKRRSCFADGIVDARQSEVLSAPCSCDKGAQY</sequence>
<organism evidence="16 17">
    <name type="scientific">Equus caballus papillomavirus 4</name>
    <dbReference type="NCBI Taxonomy" id="1235428"/>
    <lineage>
        <taxon>Viruses</taxon>
        <taxon>Monodnaviria</taxon>
        <taxon>Shotokuvirae</taxon>
        <taxon>Cossaviricota</taxon>
        <taxon>Papovaviricetes</taxon>
        <taxon>Zurhausenvirales</taxon>
        <taxon>Papillomaviridae</taxon>
        <taxon>Firstpapillomavirinae</taxon>
        <taxon>Dyoiotapapillomavirus</taxon>
        <taxon>Dyoiotapapillomavirus 2</taxon>
    </lineage>
</organism>
<feature type="short sequence motif" description="Nuclear localization signal" evidence="15">
    <location>
        <begin position="1"/>
        <end position="13"/>
    </location>
</feature>
<evidence type="ECO:0000313" key="17">
    <source>
        <dbReference type="Proteomes" id="UP000129924"/>
    </source>
</evidence>
<keyword evidence="14 15" id="KW-1160">Virus entry into host cell</keyword>
<evidence type="ECO:0000256" key="9">
    <source>
        <dbReference type="ARBA" id="ARBA00022952"/>
    </source>
</evidence>
<proteinExistence type="inferred from homology"/>
<evidence type="ECO:0000256" key="8">
    <source>
        <dbReference type="ARBA" id="ARBA00022921"/>
    </source>
</evidence>
<evidence type="ECO:0000256" key="10">
    <source>
        <dbReference type="ARBA" id="ARBA00023046"/>
    </source>
</evidence>
<feature type="short sequence motif" description="Nuclear localization signal" evidence="15">
    <location>
        <begin position="473"/>
        <end position="481"/>
    </location>
</feature>
<keyword evidence="17" id="KW-1185">Reference proteome</keyword>
<keyword evidence="2 15" id="KW-0597">Phosphoprotein</keyword>
<keyword evidence="12 15" id="KW-0238">DNA-binding</keyword>
<dbReference type="InterPro" id="IPR000784">
    <property type="entry name" value="Late_L2"/>
</dbReference>
<name>K9M932_9PAPI</name>
<keyword evidence="13 15" id="KW-1015">Disulfide bond</keyword>
<dbReference type="KEGG" id="vg:14515918"/>
<evidence type="ECO:0000256" key="4">
    <source>
        <dbReference type="ARBA" id="ARBA00022562"/>
    </source>
</evidence>
<comment type="subunit">
    <text evidence="15">Interacts with major capsid protein L1. Interacts with E2; this interaction inhibits E2 transcriptional activity but not the DNA replication function E2. Interacts with host HSPA8; this interaction is required for L2 nuclear translocation. Interacts with host importins KPNB2 and KPNB3. Forms a complex with importin alpha2-beta1 heterodimers via interaction with the importin alpha2 adapter. Interacts with host DYNLT1; this interaction is essential for virus intracellular transport during entry. Interacts (via C-terminus) with host retromer subunits VPS35 AND VPS29.</text>
</comment>
<keyword evidence="5 15" id="KW-0945">Host-virus interaction</keyword>
<evidence type="ECO:0000256" key="15">
    <source>
        <dbReference type="HAMAP-Rule" id="MF_04003"/>
    </source>
</evidence>
<dbReference type="GO" id="GO:0046718">
    <property type="term" value="P:symbiont entry into host cell"/>
    <property type="evidence" value="ECO:0007669"/>
    <property type="project" value="UniProtKB-KW"/>
</dbReference>
<dbReference type="GO" id="GO:0075521">
    <property type="term" value="P:microtubule-dependent intracellular transport of viral material towards nucleus"/>
    <property type="evidence" value="ECO:0007669"/>
    <property type="project" value="UniProtKB-UniRule"/>
</dbReference>
<keyword evidence="7 15" id="KW-0946">Virion</keyword>
<keyword evidence="11 15" id="KW-1176">Cytoplasmic inwards viral transport</keyword>
<dbReference type="GO" id="GO:0043657">
    <property type="term" value="C:host cell"/>
    <property type="evidence" value="ECO:0007669"/>
    <property type="project" value="GOC"/>
</dbReference>